<evidence type="ECO:0000313" key="5">
    <source>
        <dbReference type="Proteomes" id="UP000270034"/>
    </source>
</evidence>
<dbReference type="EMBL" id="AP018515">
    <property type="protein sequence ID" value="BBC78953.1"/>
    <property type="molecule type" value="Genomic_DNA"/>
</dbReference>
<feature type="region of interest" description="Disordered" evidence="1">
    <location>
        <begin position="57"/>
        <end position="106"/>
    </location>
</feature>
<dbReference type="KEGG" id="aot:AcetOri_orf00872"/>
<evidence type="ECO:0000313" key="3">
    <source>
        <dbReference type="EMBL" id="GAN66236.1"/>
    </source>
</evidence>
<evidence type="ECO:0000313" key="2">
    <source>
        <dbReference type="EMBL" id="BBC78953.1"/>
    </source>
</evidence>
<organism evidence="2 5">
    <name type="scientific">Acetobacter orientalis</name>
    <dbReference type="NCBI Taxonomy" id="146474"/>
    <lineage>
        <taxon>Bacteria</taxon>
        <taxon>Pseudomonadati</taxon>
        <taxon>Pseudomonadota</taxon>
        <taxon>Alphaproteobacteria</taxon>
        <taxon>Acetobacterales</taxon>
        <taxon>Acetobacteraceae</taxon>
        <taxon>Acetobacter</taxon>
    </lineage>
</organism>
<dbReference type="SUPFAM" id="SSF158791">
    <property type="entry name" value="MgtE N-terminal domain-like"/>
    <property type="match status" value="1"/>
</dbReference>
<keyword evidence="2" id="KW-0282">Flagellum</keyword>
<dbReference type="AlphaFoldDB" id="A0A2Z5ZEC6"/>
<keyword evidence="2" id="KW-0969">Cilium</keyword>
<sequence length="329" mass="34389">MLIPRLSFGKLVNMSSSLMVLLLAINVHSIVSALWSDDASAVSPGLVSPAKAASATAHDVAPPPAAAPDSTNASSQVDKNAAEGWMSVPTPDLGDSKAGSVSAENAASAPAAPEDCANNLGCGHAVVSATGEVDPAVKRAEADLIKDILAHQSEMGGQQKEIAAQQKVLDAAKAALDVRMNDLDASLAQLKQKQEAQRAVLDGETDRLVKIYEDMPPKEAAAVFNIMDLHVLVAVSSRMNTRKISAIMGNMSPERVNLISQYMAGIRSFKNTAPETEVKQTASTEQGWWNGQPAPVVPAQPAHKVGAPTLADGKPVLMPAFVPAKPSRQ</sequence>
<accession>A0A2Z5ZEC6</accession>
<dbReference type="EMBL" id="BAMX01000017">
    <property type="protein sequence ID" value="GAN66236.1"/>
    <property type="molecule type" value="Genomic_DNA"/>
</dbReference>
<dbReference type="GeneID" id="76204382"/>
<reference evidence="2 5" key="2">
    <citation type="submission" date="2018-02" db="EMBL/GenBank/DDBJ databases">
        <title>Acetobacter orientalis genome.</title>
        <authorList>
            <person name="Nakashima N."/>
            <person name="Tamura T."/>
        </authorList>
    </citation>
    <scope>NUCLEOTIDE SEQUENCE [LARGE SCALE GENOMIC DNA]</scope>
    <source>
        <strain evidence="2 5">FAN1</strain>
    </source>
</reference>
<reference evidence="3 4" key="1">
    <citation type="submission" date="2012-11" db="EMBL/GenBank/DDBJ databases">
        <title>Whole genome sequence of Acetobacter orientalis 21F-2.</title>
        <authorList>
            <person name="Azuma Y."/>
            <person name="Higashiura N."/>
            <person name="Hirakawa H."/>
            <person name="Matsushita K."/>
        </authorList>
    </citation>
    <scope>NUCLEOTIDE SEQUENCE [LARGE SCALE GENOMIC DNA]</scope>
    <source>
        <strain evidence="3 4">21F-2</strain>
    </source>
</reference>
<proteinExistence type="predicted"/>
<feature type="compositionally biased region" description="Polar residues" evidence="1">
    <location>
        <begin position="69"/>
        <end position="78"/>
    </location>
</feature>
<name>A0A2Z5ZEC6_9PROT</name>
<gene>
    <name evidence="3" type="ORF">Abor_017_092</name>
    <name evidence="2" type="ORF">AcetOrient_orf00872</name>
</gene>
<dbReference type="STRING" id="1231341.Abor_017_092"/>
<evidence type="ECO:0000313" key="4">
    <source>
        <dbReference type="Proteomes" id="UP000032670"/>
    </source>
</evidence>
<keyword evidence="2" id="KW-0966">Cell projection</keyword>
<dbReference type="Proteomes" id="UP000032670">
    <property type="component" value="Unassembled WGS sequence"/>
</dbReference>
<accession>A0A0D6NLJ7</accession>
<protein>
    <submittedName>
        <fullName evidence="2">Flagellar protein flbB</fullName>
    </submittedName>
</protein>
<dbReference type="RefSeq" id="WP_126621111.1">
    <property type="nucleotide sequence ID" value="NZ_BAMX01000017.1"/>
</dbReference>
<keyword evidence="4" id="KW-1185">Reference proteome</keyword>
<evidence type="ECO:0000256" key="1">
    <source>
        <dbReference type="SAM" id="MobiDB-lite"/>
    </source>
</evidence>
<dbReference type="Proteomes" id="UP000270034">
    <property type="component" value="Chromosome"/>
</dbReference>